<keyword evidence="8 9" id="KW-0472">Membrane</keyword>
<gene>
    <name evidence="11" type="primary">AVT5</name>
    <name evidence="11" type="ORF">A0H76_1266</name>
</gene>
<evidence type="ECO:0000313" key="11">
    <source>
        <dbReference type="EMBL" id="ORE00374.1"/>
    </source>
</evidence>
<comment type="similarity">
    <text evidence="2">Belongs to the amino acid/polyamine transporter 2 family.</text>
</comment>
<feature type="transmembrane region" description="Helical" evidence="9">
    <location>
        <begin position="364"/>
        <end position="386"/>
    </location>
</feature>
<sequence>MKSLLSAYVNLLKTSIGSGVLNFPKLCKTYGLGLTVLLTIISGLFATTGLVLLIICSEEIGRTADLSKLASLSIPFVRIFVDLAVFMKCFGVSLSYLIIAGDLMVSVVVKFSTIPLFSYKPFLLGIFICIVGPFCYYRKMDKLKYTSFVGVLAIIFVVIASIWRFLKTQVLDSHKVEYLVTPISRSWLGGLGKFVFSFTCHQNIFFIYSELEDNSLKRMKKLIYITASTSFILYTLFGSYNYLLYGNETNDNVLLNYPSDNLTLLVKILYIIVMAVSFPLQMSPGKLYLLNCLNIKPTIRGYNTLLFIVTTILLLLAYLFTISDIKLGLVYAIIGATASTFMSLILPPLYYLNLEVERTLFLTITSYFAFLFGIFVFLTTMISIVLDISVKK</sequence>
<dbReference type="Proteomes" id="UP000192501">
    <property type="component" value="Unassembled WGS sequence"/>
</dbReference>
<evidence type="ECO:0000313" key="12">
    <source>
        <dbReference type="Proteomes" id="UP000192501"/>
    </source>
</evidence>
<feature type="transmembrane region" description="Helical" evidence="9">
    <location>
        <begin position="301"/>
        <end position="322"/>
    </location>
</feature>
<comment type="caution">
    <text evidence="11">The sequence shown here is derived from an EMBL/GenBank/DDBJ whole genome shotgun (WGS) entry which is preliminary data.</text>
</comment>
<dbReference type="GO" id="GO:0005302">
    <property type="term" value="F:L-tyrosine transmembrane transporter activity"/>
    <property type="evidence" value="ECO:0007669"/>
    <property type="project" value="TreeGrafter"/>
</dbReference>
<feature type="domain" description="Amino acid transporter transmembrane" evidence="10">
    <location>
        <begin position="3"/>
        <end position="382"/>
    </location>
</feature>
<accession>A0A1X0QKX7</accession>
<dbReference type="GO" id="GO:0005774">
    <property type="term" value="C:vacuolar membrane"/>
    <property type="evidence" value="ECO:0007669"/>
    <property type="project" value="UniProtKB-SubCell"/>
</dbReference>
<evidence type="ECO:0000256" key="6">
    <source>
        <dbReference type="ARBA" id="ARBA00022970"/>
    </source>
</evidence>
<keyword evidence="4" id="KW-0926">Vacuole</keyword>
<feature type="transmembrane region" description="Helical" evidence="9">
    <location>
        <begin position="262"/>
        <end position="280"/>
    </location>
</feature>
<evidence type="ECO:0000256" key="8">
    <source>
        <dbReference type="ARBA" id="ARBA00023136"/>
    </source>
</evidence>
<dbReference type="PANTHER" id="PTHR22950">
    <property type="entry name" value="AMINO ACID TRANSPORTER"/>
    <property type="match status" value="1"/>
</dbReference>
<dbReference type="Pfam" id="PF01490">
    <property type="entry name" value="Aa_trans"/>
    <property type="match status" value="1"/>
</dbReference>
<reference evidence="11 12" key="1">
    <citation type="journal article" date="2017" name="Environ. Microbiol.">
        <title>Decay of the glycolytic pathway and adaptation to intranuclear parasitism within Enterocytozoonidae microsporidia.</title>
        <authorList>
            <person name="Wiredu Boakye D."/>
            <person name="Jaroenlak P."/>
            <person name="Prachumwat A."/>
            <person name="Williams T.A."/>
            <person name="Bateman K.S."/>
            <person name="Itsathitphaisarn O."/>
            <person name="Sritunyalucksana K."/>
            <person name="Paszkiewicz K.H."/>
            <person name="Moore K.A."/>
            <person name="Stentiford G.D."/>
            <person name="Williams B.A."/>
        </authorList>
    </citation>
    <scope>NUCLEOTIDE SEQUENCE [LARGE SCALE GENOMIC DNA]</scope>
    <source>
        <strain evidence="12">canceri</strain>
    </source>
</reference>
<evidence type="ECO:0000256" key="1">
    <source>
        <dbReference type="ARBA" id="ARBA00004128"/>
    </source>
</evidence>
<dbReference type="AlphaFoldDB" id="A0A1X0QKX7"/>
<evidence type="ECO:0000256" key="2">
    <source>
        <dbReference type="ARBA" id="ARBA00008066"/>
    </source>
</evidence>
<keyword evidence="3" id="KW-0813">Transport</keyword>
<evidence type="ECO:0000256" key="4">
    <source>
        <dbReference type="ARBA" id="ARBA00022554"/>
    </source>
</evidence>
<evidence type="ECO:0000256" key="7">
    <source>
        <dbReference type="ARBA" id="ARBA00022989"/>
    </source>
</evidence>
<proteinExistence type="inferred from homology"/>
<feature type="transmembrane region" description="Helical" evidence="9">
    <location>
        <begin position="119"/>
        <end position="136"/>
    </location>
</feature>
<dbReference type="GO" id="GO:0005290">
    <property type="term" value="F:L-histidine transmembrane transporter activity"/>
    <property type="evidence" value="ECO:0007669"/>
    <property type="project" value="TreeGrafter"/>
</dbReference>
<dbReference type="EMBL" id="LTAI01000028">
    <property type="protein sequence ID" value="ORE00374.1"/>
    <property type="molecule type" value="Genomic_DNA"/>
</dbReference>
<dbReference type="VEuPathDB" id="MicrosporidiaDB:A0H76_1266"/>
<dbReference type="GO" id="GO:0061459">
    <property type="term" value="F:L-arginine transmembrane transporter activity"/>
    <property type="evidence" value="ECO:0007669"/>
    <property type="project" value="TreeGrafter"/>
</dbReference>
<protein>
    <submittedName>
        <fullName evidence="11">AVT5</fullName>
    </submittedName>
</protein>
<name>A0A1X0QKX7_9MICR</name>
<dbReference type="PANTHER" id="PTHR22950:SF678">
    <property type="entry name" value="VACUOLAR AMINO ACID TRANSPORTER 5-RELATED"/>
    <property type="match status" value="1"/>
</dbReference>
<feature type="transmembrane region" description="Helical" evidence="9">
    <location>
        <begin position="221"/>
        <end position="242"/>
    </location>
</feature>
<dbReference type="InterPro" id="IPR013057">
    <property type="entry name" value="AA_transpt_TM"/>
</dbReference>
<evidence type="ECO:0000259" key="10">
    <source>
        <dbReference type="Pfam" id="PF01490"/>
    </source>
</evidence>
<feature type="transmembrane region" description="Helical" evidence="9">
    <location>
        <begin position="30"/>
        <end position="55"/>
    </location>
</feature>
<comment type="subcellular location">
    <subcellularLocation>
        <location evidence="1">Vacuole membrane</location>
        <topology evidence="1">Multi-pass membrane protein</topology>
    </subcellularLocation>
</comment>
<feature type="transmembrane region" description="Helical" evidence="9">
    <location>
        <begin position="148"/>
        <end position="166"/>
    </location>
</feature>
<dbReference type="GO" id="GO:0015189">
    <property type="term" value="F:L-lysine transmembrane transporter activity"/>
    <property type="evidence" value="ECO:0007669"/>
    <property type="project" value="TreeGrafter"/>
</dbReference>
<keyword evidence="7 9" id="KW-1133">Transmembrane helix</keyword>
<evidence type="ECO:0000256" key="5">
    <source>
        <dbReference type="ARBA" id="ARBA00022692"/>
    </source>
</evidence>
<keyword evidence="5 9" id="KW-0812">Transmembrane</keyword>
<feature type="transmembrane region" description="Helical" evidence="9">
    <location>
        <begin position="76"/>
        <end position="99"/>
    </location>
</feature>
<evidence type="ECO:0000256" key="9">
    <source>
        <dbReference type="SAM" id="Phobius"/>
    </source>
</evidence>
<evidence type="ECO:0000256" key="3">
    <source>
        <dbReference type="ARBA" id="ARBA00022448"/>
    </source>
</evidence>
<dbReference type="VEuPathDB" id="MicrosporidiaDB:HERIO_1521"/>
<organism evidence="11 12">
    <name type="scientific">Hepatospora eriocheir</name>
    <dbReference type="NCBI Taxonomy" id="1081669"/>
    <lineage>
        <taxon>Eukaryota</taxon>
        <taxon>Fungi</taxon>
        <taxon>Fungi incertae sedis</taxon>
        <taxon>Microsporidia</taxon>
        <taxon>Hepatosporidae</taxon>
        <taxon>Hepatospora</taxon>
    </lineage>
</organism>
<dbReference type="GO" id="GO:0005313">
    <property type="term" value="F:L-glutamate transmembrane transporter activity"/>
    <property type="evidence" value="ECO:0007669"/>
    <property type="project" value="TreeGrafter"/>
</dbReference>
<dbReference type="GO" id="GO:0015194">
    <property type="term" value="F:L-serine transmembrane transporter activity"/>
    <property type="evidence" value="ECO:0007669"/>
    <property type="project" value="TreeGrafter"/>
</dbReference>
<keyword evidence="6" id="KW-0029">Amino-acid transport</keyword>
<feature type="transmembrane region" description="Helical" evidence="9">
    <location>
        <begin position="328"/>
        <end position="352"/>
    </location>
</feature>